<evidence type="ECO:0000256" key="3">
    <source>
        <dbReference type="ARBA" id="ARBA00023157"/>
    </source>
</evidence>
<dbReference type="PANTHER" id="PTHR38934">
    <property type="entry name" value="HYPHALLY REGULATED CELL WALL PROTEIN 1"/>
    <property type="match status" value="1"/>
</dbReference>
<keyword evidence="8" id="KW-1185">Reference proteome</keyword>
<feature type="domain" description="EGF-like" evidence="6">
    <location>
        <begin position="677"/>
        <end position="738"/>
    </location>
</feature>
<evidence type="ECO:0000313" key="8">
    <source>
        <dbReference type="Proteomes" id="UP000688137"/>
    </source>
</evidence>
<evidence type="ECO:0000313" key="7">
    <source>
        <dbReference type="EMBL" id="CAD8049923.1"/>
    </source>
</evidence>
<reference evidence="7" key="1">
    <citation type="submission" date="2021-01" db="EMBL/GenBank/DDBJ databases">
        <authorList>
            <consortium name="Genoscope - CEA"/>
            <person name="William W."/>
        </authorList>
    </citation>
    <scope>NUCLEOTIDE SEQUENCE</scope>
</reference>
<feature type="transmembrane region" description="Helical" evidence="4">
    <location>
        <begin position="1495"/>
        <end position="1516"/>
    </location>
</feature>
<dbReference type="Pfam" id="PF13948">
    <property type="entry name" value="DUF4215"/>
    <property type="match status" value="2"/>
</dbReference>
<feature type="domain" description="EGF-like" evidence="6">
    <location>
        <begin position="155"/>
        <end position="185"/>
    </location>
</feature>
<feature type="transmembrane region" description="Helical" evidence="4">
    <location>
        <begin position="1522"/>
        <end position="1541"/>
    </location>
</feature>
<keyword evidence="4" id="KW-0472">Membrane</keyword>
<dbReference type="EMBL" id="CAJJDM010000011">
    <property type="protein sequence ID" value="CAD8049923.1"/>
    <property type="molecule type" value="Genomic_DNA"/>
</dbReference>
<evidence type="ECO:0000256" key="5">
    <source>
        <dbReference type="SAM" id="SignalP"/>
    </source>
</evidence>
<dbReference type="NCBIfam" id="TIGR02232">
    <property type="entry name" value="myxo_disulf_rpt"/>
    <property type="match status" value="2"/>
</dbReference>
<feature type="domain" description="EGF-like" evidence="6">
    <location>
        <begin position="883"/>
        <end position="934"/>
    </location>
</feature>
<dbReference type="Proteomes" id="UP000688137">
    <property type="component" value="Unassembled WGS sequence"/>
</dbReference>
<feature type="domain" description="EGF-like" evidence="6">
    <location>
        <begin position="793"/>
        <end position="834"/>
    </location>
</feature>
<dbReference type="InterPro" id="IPR000742">
    <property type="entry name" value="EGF"/>
</dbReference>
<keyword evidence="4" id="KW-1133">Transmembrane helix</keyword>
<keyword evidence="3" id="KW-1015">Disulfide bond</keyword>
<feature type="transmembrane region" description="Helical" evidence="4">
    <location>
        <begin position="1440"/>
        <end position="1463"/>
    </location>
</feature>
<evidence type="ECO:0000256" key="1">
    <source>
        <dbReference type="ARBA" id="ARBA00022729"/>
    </source>
</evidence>
<feature type="signal peptide" evidence="5">
    <location>
        <begin position="1"/>
        <end position="16"/>
    </location>
</feature>
<dbReference type="SMART" id="SM00261">
    <property type="entry name" value="FU"/>
    <property type="match status" value="6"/>
</dbReference>
<accession>A0A8S1K6C7</accession>
<feature type="transmembrane region" description="Helical" evidence="4">
    <location>
        <begin position="1553"/>
        <end position="1571"/>
    </location>
</feature>
<dbReference type="InterPro" id="IPR011936">
    <property type="entry name" value="Myxo_disulph_rpt"/>
</dbReference>
<organism evidence="7 8">
    <name type="scientific">Paramecium primaurelia</name>
    <dbReference type="NCBI Taxonomy" id="5886"/>
    <lineage>
        <taxon>Eukaryota</taxon>
        <taxon>Sar</taxon>
        <taxon>Alveolata</taxon>
        <taxon>Ciliophora</taxon>
        <taxon>Intramacronucleata</taxon>
        <taxon>Oligohymenophorea</taxon>
        <taxon>Peniculida</taxon>
        <taxon>Parameciidae</taxon>
        <taxon>Paramecium</taxon>
    </lineage>
</organism>
<gene>
    <name evidence="7" type="ORF">PPRIM_AZ9-3.1.T0140232</name>
</gene>
<feature type="domain" description="EGF-like" evidence="6">
    <location>
        <begin position="835"/>
        <end position="882"/>
    </location>
</feature>
<feature type="domain" description="EGF-like" evidence="6">
    <location>
        <begin position="746"/>
        <end position="785"/>
    </location>
</feature>
<dbReference type="InterPro" id="IPR006212">
    <property type="entry name" value="Furin_repeat"/>
</dbReference>
<name>A0A8S1K6C7_PARPR</name>
<feature type="transmembrane region" description="Helical" evidence="4">
    <location>
        <begin position="1408"/>
        <end position="1428"/>
    </location>
</feature>
<dbReference type="OMA" id="CLYKEEY"/>
<feature type="transmembrane region" description="Helical" evidence="4">
    <location>
        <begin position="1333"/>
        <end position="1361"/>
    </location>
</feature>
<feature type="transmembrane region" description="Helical" evidence="4">
    <location>
        <begin position="1241"/>
        <end position="1266"/>
    </location>
</feature>
<keyword evidence="1 5" id="KW-0732">Signal</keyword>
<feature type="chain" id="PRO_5035821397" description="EGF-like domain-containing protein" evidence="5">
    <location>
        <begin position="17"/>
        <end position="1682"/>
    </location>
</feature>
<proteinExistence type="predicted"/>
<keyword evidence="4" id="KW-0812">Transmembrane</keyword>
<evidence type="ECO:0000256" key="2">
    <source>
        <dbReference type="ARBA" id="ARBA00022737"/>
    </source>
</evidence>
<dbReference type="PANTHER" id="PTHR38934:SF6">
    <property type="entry name" value="CHROMOSOME UNDETERMINED SCAFFOLD_176, WHOLE GENOME SHOTGUN SEQUENCE"/>
    <property type="match status" value="1"/>
</dbReference>
<dbReference type="SMART" id="SM00181">
    <property type="entry name" value="EGF"/>
    <property type="match status" value="6"/>
</dbReference>
<feature type="transmembrane region" description="Helical" evidence="4">
    <location>
        <begin position="1586"/>
        <end position="1604"/>
    </location>
</feature>
<keyword evidence="2" id="KW-0677">Repeat</keyword>
<evidence type="ECO:0000259" key="6">
    <source>
        <dbReference type="SMART" id="SM00181"/>
    </source>
</evidence>
<sequence>MIVILITLSLMNRVYSEETFEKLTYYLDTTTSAQNLTCQSLTKVYQSTTTGIPRVMQFKINTAYGYNSLLYTFDLHTPITSISDIIFVESGQTIYQLQHNSFRSYVTNFCSFTSLIQYIKFTSTTQMNEQQVTLLVSTNSANTFQIKNLNIYAERCQLYCKICNKDKFCSECMPDFILNFAGKCVCNSQFLTYFQGQCVTQCPVNYIFNGTTCLQYNQIINLLYDDTASQFIMYPDYNTTQRECKITLEGKKVAGLFIQNEVVEYQIYTPITKAYDIIMETEIYLLNQPQNLPLHFFIKFNNYLIGQALILYNYLNQAQVIGAVNQKQCNIIGFNSCLKFTFILNVQNISDLQQIQFNLNIPLEIKNAAWAISYIKVNAIELTPITCPLKRFKNECVDECPIISRAQGNECISIIDDYKFSKILSILNTDRFALKQNLNINNICDQLQKPILPSCQFYQKRYLQGGELTWKNTQIQLDISSIQPHYKLKLFFKAILIDPVDSQQSLIVSIDDTKFILNKNSPNSYCFSSVATVGCIIQEDLGQTNVDYLINFEQEFNHSDTKLEILFTCNIKQNINSYCAIYDIIVLSANCPENCKFCQSDSICLQSDPYLQVFYDCPSEGYYYSEGVCLKCKSSCKTCNNENYCITCKDQYFKYGNLCICQMNMVEAFSTDCTNDECHPSCSKCQNKLNKIQNNQLQSITQLCAFCDRNEHKVFNNNKCECFLGYYMDQQNYPNTCQLCNQTCKTCSDAITCITCFPEQNRIPQNYQCQCKQGYFENGYDTTCIKCISICKSCLYKEEYCTKCYTEQYRQLSKENTCICENGFYEDNKTDICLKCSDYCNTCSDYSTCTSCSDFQYRILDLHTNQCICQQGYYDNEQLNCLPCHYSCSKCNNSNLISQCTVCPNSRQKSAHNIDIFECKCRKGYFDDGYLECLSCNNLINPPITHYCYSQCGDLIIQWNEECDDGNLDPRDGCNQCFLQNNNCIDNICLICQHNQCLQCKDGYYLNNDYACSQCSDECLKCELQQNNCTQCKFNTLSNEQCLNCSQEQGFIQIGNQCFSVCGDGIRTYQEYCDDGNQLNGDGCDQYCNVEEGYVCNLECQKINYIQILLQEYKFDSIYNSKRTIQLKLNQEVKISVNNKITDFFNVTSSTPNLKLTIISINDYSSMKNDYFNIILDFNIELDSSAQPPFITITILNSTFFTNQQGYSFKTNNATIQLIDFIKQNQFVIQNSQNLAQMSSYFLYILLGLAIIAMIFGGLDIFWNLLDTMQLICYLKYFNITYPYNLQYYFTIFGFAEFDFIKSYFDFEYLITQYVDTPEADPKFNLEGYSTVFLINIISVFIVFLTTSATFIIIRVILYFIHKVTKEFTENMILIEREKINIFTFLFYKLANNCQKYFLKIINEFKSALIRTFMASAYDLNIAIFLQFKDIQFQNPILRLSSIFAIIMFFIETFFIYNCFLLMSKDQITYKLQQTQQNYGSLFEGLKLERNRFNYYFNLFIVIKKALFIALLVFLYNTPCLQISLVSLLSLTQVLYLLLNRSLEDQNELIKQIISELILWLSEILILSFGFNEQSNIFNYSQMTNIGWIIIGFLSLIIFVQLIIDCKQHFQFLDEKYQLLKNLRVWYQQYFQQDEGQSSLNTEFSQFSIIFHKKQKQLPNIPQAQGSDKQINKRRIISFQLN</sequence>
<protein>
    <recommendedName>
        <fullName evidence="6">EGF-like domain-containing protein</fullName>
    </recommendedName>
</protein>
<evidence type="ECO:0000256" key="4">
    <source>
        <dbReference type="SAM" id="Phobius"/>
    </source>
</evidence>
<comment type="caution">
    <text evidence="7">The sequence shown here is derived from an EMBL/GenBank/DDBJ whole genome shotgun (WGS) entry which is preliminary data.</text>
</comment>